<keyword evidence="1" id="KW-0472">Membrane</keyword>
<accession>Q1PUN0</accession>
<protein>
    <submittedName>
        <fullName evidence="2">Uncharacterized protein</fullName>
    </submittedName>
</protein>
<evidence type="ECO:0000256" key="1">
    <source>
        <dbReference type="SAM" id="Phobius"/>
    </source>
</evidence>
<evidence type="ECO:0000313" key="3">
    <source>
        <dbReference type="EMBL" id="QII13297.1"/>
    </source>
</evidence>
<dbReference type="EMBL" id="CT573074">
    <property type="protein sequence ID" value="CAJ70928.1"/>
    <property type="molecule type" value="Genomic_DNA"/>
</dbReference>
<sequence>MPYVYVKFNLSTCSLIAIISALLYLMDKKQWKIKKCLSILIVRYFSKPYQVLPFLNLKCLRIFYDSLCTYGLNLVAATLRLVEQIF</sequence>
<dbReference type="EMBL" id="CP049055">
    <property type="protein sequence ID" value="QII13297.1"/>
    <property type="molecule type" value="Genomic_DNA"/>
</dbReference>
<feature type="transmembrane region" description="Helical" evidence="1">
    <location>
        <begin position="6"/>
        <end position="25"/>
    </location>
</feature>
<dbReference type="AlphaFoldDB" id="Q1PUN0"/>
<reference evidence="2" key="2">
    <citation type="submission" date="2006-01" db="EMBL/GenBank/DDBJ databases">
        <authorList>
            <person name="Genoscope"/>
        </authorList>
    </citation>
    <scope>NUCLEOTIDE SEQUENCE</scope>
</reference>
<keyword evidence="1" id="KW-0812">Transmembrane</keyword>
<keyword evidence="1" id="KW-1133">Transmembrane helix</keyword>
<organism evidence="2">
    <name type="scientific">Kuenenia stuttgartiensis</name>
    <dbReference type="NCBI Taxonomy" id="174633"/>
    <lineage>
        <taxon>Bacteria</taxon>
        <taxon>Pseudomonadati</taxon>
        <taxon>Planctomycetota</taxon>
        <taxon>Candidatus Brocadiia</taxon>
        <taxon>Candidatus Brocadiales</taxon>
        <taxon>Candidatus Brocadiaceae</taxon>
        <taxon>Candidatus Kuenenia</taxon>
    </lineage>
</organism>
<gene>
    <name evidence="3" type="ORF">KsCSTR_39180</name>
    <name evidence="2" type="ORF">kustb0183</name>
</gene>
<evidence type="ECO:0000313" key="2">
    <source>
        <dbReference type="EMBL" id="CAJ70928.1"/>
    </source>
</evidence>
<dbReference type="Proteomes" id="UP000501926">
    <property type="component" value="Chromosome"/>
</dbReference>
<proteinExistence type="predicted"/>
<evidence type="ECO:0000313" key="4">
    <source>
        <dbReference type="Proteomes" id="UP000501926"/>
    </source>
</evidence>
<name>Q1PUN0_KUEST</name>
<reference evidence="3 4" key="3">
    <citation type="submission" date="2020-02" db="EMBL/GenBank/DDBJ databases">
        <title>Newly sequenced genome of strain CSTR1 showed variability in Candidatus Kuenenia stuttgartiensis genomes.</title>
        <authorList>
            <person name="Ding C."/>
            <person name="Adrian L."/>
        </authorList>
    </citation>
    <scope>NUCLEOTIDE SEQUENCE [LARGE SCALE GENOMIC DNA]</scope>
    <source>
        <strain evidence="3 4">CSTR1</strain>
    </source>
</reference>
<reference evidence="2" key="1">
    <citation type="journal article" date="2006" name="Nature">
        <title>Deciphering the evolution and metabolism of an anammox bacterium from a community genome.</title>
        <authorList>
            <person name="Strous M."/>
            <person name="Pelletier E."/>
            <person name="Mangenot S."/>
            <person name="Rattei T."/>
            <person name="Lehner A."/>
            <person name="Taylor M.W."/>
            <person name="Horn M."/>
            <person name="Daims H."/>
            <person name="Bartol-Mavel D."/>
            <person name="Wincker P."/>
            <person name="Barbe V."/>
            <person name="Fonknechten N."/>
            <person name="Vallenet D."/>
            <person name="Segurens B."/>
            <person name="Schenowitz-Truong C."/>
            <person name="Medigue C."/>
            <person name="Collingro A."/>
            <person name="Snel B."/>
            <person name="Dutilh B.E."/>
            <person name="OpDenCamp H.J.M."/>
            <person name="vanDerDrift C."/>
            <person name="Cirpus I."/>
            <person name="vanDePas-Schoonen K.T."/>
            <person name="Harhangi H.R."/>
            <person name="vanNiftrik L."/>
            <person name="Schmid M."/>
            <person name="Keltjens J."/>
            <person name="vanDeVossenberg J."/>
            <person name="Kartal B."/>
            <person name="Meier H."/>
            <person name="Frishman D."/>
            <person name="Huynen M.A."/>
            <person name="Mewes H."/>
            <person name="Weissenbach J."/>
            <person name="Jetten M.S.M."/>
            <person name="Wagner M."/>
            <person name="LePaslier D."/>
        </authorList>
    </citation>
    <scope>NUCLEOTIDE SEQUENCE</scope>
</reference>